<dbReference type="RefSeq" id="XP_025375528.1">
    <property type="nucleotide sequence ID" value="XM_025518928.1"/>
</dbReference>
<dbReference type="InParanoid" id="A0A316YFJ8"/>
<sequence length="273" mass="30515">MSISFAALQPQRGLQRLGLSFGQGALLCRRGLHTSSVVGSSQRRAPRMYRYVQDVHGQLFLHDTVPKNLTSCFKNAQFLDFFIARLRPNPASAIETRTLTISVDDEDAYRGQEDAEEDWTLDDGLAEDEACRRADARGYHWVSPCQGELNFVRCHGSPVVFRDLVKDDSGEGLGGDKLRWAGGYHEPFQPHRLMVDAATGYVYHPSPTPPLRSAQRKMSEGREKNPFGDYSLLASALVLERLASSLELDPDAFEHGKGGSIEWRGKRYEMGVL</sequence>
<dbReference type="EMBL" id="KZ819638">
    <property type="protein sequence ID" value="PWN88330.1"/>
    <property type="molecule type" value="Genomic_DNA"/>
</dbReference>
<protein>
    <submittedName>
        <fullName evidence="2">Uncharacterized protein</fullName>
    </submittedName>
</protein>
<dbReference type="Pfam" id="PF14956">
    <property type="entry name" value="DUF4505"/>
    <property type="match status" value="2"/>
</dbReference>
<name>A0A316YFJ8_9BASI</name>
<dbReference type="OrthoDB" id="10260024at2759"/>
<evidence type="ECO:0000256" key="1">
    <source>
        <dbReference type="ARBA" id="ARBA00006322"/>
    </source>
</evidence>
<evidence type="ECO:0000313" key="2">
    <source>
        <dbReference type="EMBL" id="PWN88330.1"/>
    </source>
</evidence>
<dbReference type="STRING" id="215250.A0A316YFJ8"/>
<dbReference type="AlphaFoldDB" id="A0A316YFJ8"/>
<accession>A0A316YFJ8</accession>
<organism evidence="2 3">
    <name type="scientific">Acaromyces ingoldii</name>
    <dbReference type="NCBI Taxonomy" id="215250"/>
    <lineage>
        <taxon>Eukaryota</taxon>
        <taxon>Fungi</taxon>
        <taxon>Dikarya</taxon>
        <taxon>Basidiomycota</taxon>
        <taxon>Ustilaginomycotina</taxon>
        <taxon>Exobasidiomycetes</taxon>
        <taxon>Exobasidiales</taxon>
        <taxon>Cryptobasidiaceae</taxon>
        <taxon>Acaromyces</taxon>
    </lineage>
</organism>
<keyword evidence="3" id="KW-1185">Reference proteome</keyword>
<dbReference type="GeneID" id="37040844"/>
<dbReference type="PANTHER" id="PTHR31449:SF3">
    <property type="entry name" value="UPF0598 PROTEIN C8ORF82"/>
    <property type="match status" value="1"/>
</dbReference>
<proteinExistence type="inferred from homology"/>
<comment type="similarity">
    <text evidence="1">Belongs to the UPF0598 family.</text>
</comment>
<dbReference type="Proteomes" id="UP000245768">
    <property type="component" value="Unassembled WGS sequence"/>
</dbReference>
<dbReference type="InterPro" id="IPR028108">
    <property type="entry name" value="DUF4505"/>
</dbReference>
<dbReference type="PANTHER" id="PTHR31449">
    <property type="entry name" value="UPF0598 PROTEIN C8ORF82"/>
    <property type="match status" value="1"/>
</dbReference>
<gene>
    <name evidence="2" type="ORF">FA10DRAFT_232978</name>
</gene>
<evidence type="ECO:0000313" key="3">
    <source>
        <dbReference type="Proteomes" id="UP000245768"/>
    </source>
</evidence>
<reference evidence="2 3" key="1">
    <citation type="journal article" date="2018" name="Mol. Biol. Evol.">
        <title>Broad Genomic Sampling Reveals a Smut Pathogenic Ancestry of the Fungal Clade Ustilaginomycotina.</title>
        <authorList>
            <person name="Kijpornyongpan T."/>
            <person name="Mondo S.J."/>
            <person name="Barry K."/>
            <person name="Sandor L."/>
            <person name="Lee J."/>
            <person name="Lipzen A."/>
            <person name="Pangilinan J."/>
            <person name="LaButti K."/>
            <person name="Hainaut M."/>
            <person name="Henrissat B."/>
            <person name="Grigoriev I.V."/>
            <person name="Spatafora J.W."/>
            <person name="Aime M.C."/>
        </authorList>
    </citation>
    <scope>NUCLEOTIDE SEQUENCE [LARGE SCALE GENOMIC DNA]</scope>
    <source>
        <strain evidence="2 3">MCA 4198</strain>
    </source>
</reference>